<gene>
    <name evidence="1" type="ORF">NGRA_1116</name>
</gene>
<name>A0A9P6GZ04_9MICR</name>
<dbReference type="AlphaFoldDB" id="A0A9P6GZ04"/>
<keyword evidence="2" id="KW-1185">Reference proteome</keyword>
<dbReference type="Proteomes" id="UP000740883">
    <property type="component" value="Unassembled WGS sequence"/>
</dbReference>
<evidence type="ECO:0000313" key="2">
    <source>
        <dbReference type="Proteomes" id="UP000740883"/>
    </source>
</evidence>
<sequence>MLFLILLKQISSFKVRVRQGPNNELTLGVLYAQKGPVPRLFDTTKITPKTFIDTFDVDGCRTRFKTKEGYLCGKLIKSSITLCEHLTFNSKLAFLKEENGSFKIATRRGLCLTKGKADKWNGGYYVELNLCTGGPDQLFSVDKIEVRPCAN</sequence>
<comment type="caution">
    <text evidence="1">The sequence shown here is derived from an EMBL/GenBank/DDBJ whole genome shotgun (WGS) entry which is preliminary data.</text>
</comment>
<protein>
    <submittedName>
        <fullName evidence="1">Uncharacterized protein</fullName>
    </submittedName>
</protein>
<reference evidence="1 2" key="1">
    <citation type="journal article" date="2020" name="Genome Biol. Evol.">
        <title>Comparative genomics of strictly vertically transmitted, feminizing microsporidia endosymbionts of amphipod crustaceans.</title>
        <authorList>
            <person name="Cormier A."/>
            <person name="Chebbi M.A."/>
            <person name="Giraud I."/>
            <person name="Wattier R."/>
            <person name="Teixeira M."/>
            <person name="Gilbert C."/>
            <person name="Rigaud T."/>
            <person name="Cordaux R."/>
        </authorList>
    </citation>
    <scope>NUCLEOTIDE SEQUENCE [LARGE SCALE GENOMIC DNA]</scope>
    <source>
        <strain evidence="1 2">Ou3-Ou53</strain>
    </source>
</reference>
<dbReference type="EMBL" id="SBJO01000061">
    <property type="protein sequence ID" value="KAF9763699.1"/>
    <property type="molecule type" value="Genomic_DNA"/>
</dbReference>
<accession>A0A9P6GZ04</accession>
<organism evidence="1 2">
    <name type="scientific">Nosema granulosis</name>
    <dbReference type="NCBI Taxonomy" id="83296"/>
    <lineage>
        <taxon>Eukaryota</taxon>
        <taxon>Fungi</taxon>
        <taxon>Fungi incertae sedis</taxon>
        <taxon>Microsporidia</taxon>
        <taxon>Nosematidae</taxon>
        <taxon>Nosema</taxon>
    </lineage>
</organism>
<proteinExistence type="predicted"/>
<evidence type="ECO:0000313" key="1">
    <source>
        <dbReference type="EMBL" id="KAF9763699.1"/>
    </source>
</evidence>